<evidence type="ECO:0000313" key="1">
    <source>
        <dbReference type="EMBL" id="KAK3550887.1"/>
    </source>
</evidence>
<dbReference type="Proteomes" id="UP001274896">
    <property type="component" value="Unassembled WGS sequence"/>
</dbReference>
<dbReference type="AlphaFoldDB" id="A0AAE0REL2"/>
<reference evidence="1" key="1">
    <citation type="submission" date="2023-06" db="EMBL/GenBank/DDBJ databases">
        <title>Male Hemibagrus guttatus genome.</title>
        <authorList>
            <person name="Bian C."/>
        </authorList>
    </citation>
    <scope>NUCLEOTIDE SEQUENCE</scope>
    <source>
        <strain evidence="1">Male_cb2023</strain>
        <tissue evidence="1">Muscle</tissue>
    </source>
</reference>
<name>A0AAE0REL2_9TELE</name>
<keyword evidence="2" id="KW-1185">Reference proteome</keyword>
<sequence>MEILKKDFRSLVEKVRSTSPMTRIIVSGPIPTFQPGIERMFSGSVLGSTVLMACTLAELEQQSSQTTSPGRYAPSDCSYANSSSLVSLLLPILRHLEIVPAPVDLQ</sequence>
<accession>A0AAE0REL2</accession>
<dbReference type="EMBL" id="JAUCMX010000003">
    <property type="protein sequence ID" value="KAK3550887.1"/>
    <property type="molecule type" value="Genomic_DNA"/>
</dbReference>
<protein>
    <submittedName>
        <fullName evidence="1">Uncharacterized protein</fullName>
    </submittedName>
</protein>
<dbReference type="Gene3D" id="3.40.50.12700">
    <property type="match status" value="1"/>
</dbReference>
<evidence type="ECO:0000313" key="2">
    <source>
        <dbReference type="Proteomes" id="UP001274896"/>
    </source>
</evidence>
<comment type="caution">
    <text evidence="1">The sequence shown here is derived from an EMBL/GenBank/DDBJ whole genome shotgun (WGS) entry which is preliminary data.</text>
</comment>
<gene>
    <name evidence="1" type="ORF">QTP70_007647</name>
</gene>
<proteinExistence type="predicted"/>
<organism evidence="1 2">
    <name type="scientific">Hemibagrus guttatus</name>
    <dbReference type="NCBI Taxonomy" id="175788"/>
    <lineage>
        <taxon>Eukaryota</taxon>
        <taxon>Metazoa</taxon>
        <taxon>Chordata</taxon>
        <taxon>Craniata</taxon>
        <taxon>Vertebrata</taxon>
        <taxon>Euteleostomi</taxon>
        <taxon>Actinopterygii</taxon>
        <taxon>Neopterygii</taxon>
        <taxon>Teleostei</taxon>
        <taxon>Ostariophysi</taxon>
        <taxon>Siluriformes</taxon>
        <taxon>Bagridae</taxon>
        <taxon>Hemibagrus</taxon>
    </lineage>
</organism>